<keyword evidence="5" id="KW-0808">Transferase</keyword>
<comment type="catalytic activity">
    <reaction evidence="5">
        <text>[protein]-C-terminal S-[(2E,6E)-farnesyl]-L-cysteine + S-adenosyl-L-methionine = [protein]-C-terminal S-[(2E,6E)-farnesyl]-L-cysteine methyl ester + S-adenosyl-L-homocysteine</text>
        <dbReference type="Rhea" id="RHEA:21672"/>
        <dbReference type="Rhea" id="RHEA-COMP:12125"/>
        <dbReference type="Rhea" id="RHEA-COMP:12126"/>
        <dbReference type="ChEBI" id="CHEBI:57856"/>
        <dbReference type="ChEBI" id="CHEBI:59789"/>
        <dbReference type="ChEBI" id="CHEBI:90510"/>
        <dbReference type="ChEBI" id="CHEBI:90511"/>
        <dbReference type="EC" id="2.1.1.100"/>
    </reaction>
</comment>
<protein>
    <recommendedName>
        <fullName evidence="5">Protein-S-isoprenylcysteine O-methyltransferase</fullName>
        <ecNumber evidence="5">2.1.1.100</ecNumber>
    </recommendedName>
</protein>
<name>A0A9P5Q4P8_9AGAR</name>
<dbReference type="PANTHER" id="PTHR43847:SF1">
    <property type="entry name" value="BLL3993 PROTEIN"/>
    <property type="match status" value="1"/>
</dbReference>
<comment type="caution">
    <text evidence="5">Lacks conserved residue(s) required for the propagation of feature annotation.</text>
</comment>
<evidence type="ECO:0000256" key="3">
    <source>
        <dbReference type="ARBA" id="ARBA00022989"/>
    </source>
</evidence>
<dbReference type="Proteomes" id="UP000772434">
    <property type="component" value="Unassembled WGS sequence"/>
</dbReference>
<dbReference type="AlphaFoldDB" id="A0A9P5Q4P8"/>
<evidence type="ECO:0000256" key="2">
    <source>
        <dbReference type="ARBA" id="ARBA00022692"/>
    </source>
</evidence>
<reference evidence="6" key="1">
    <citation type="submission" date="2020-11" db="EMBL/GenBank/DDBJ databases">
        <authorList>
            <consortium name="DOE Joint Genome Institute"/>
            <person name="Ahrendt S."/>
            <person name="Riley R."/>
            <person name="Andreopoulos W."/>
            <person name="Labutti K."/>
            <person name="Pangilinan J."/>
            <person name="Ruiz-Duenas F.J."/>
            <person name="Barrasa J.M."/>
            <person name="Sanchez-Garcia M."/>
            <person name="Camarero S."/>
            <person name="Miyauchi S."/>
            <person name="Serrano A."/>
            <person name="Linde D."/>
            <person name="Babiker R."/>
            <person name="Drula E."/>
            <person name="Ayuso-Fernandez I."/>
            <person name="Pacheco R."/>
            <person name="Padilla G."/>
            <person name="Ferreira P."/>
            <person name="Barriuso J."/>
            <person name="Kellner H."/>
            <person name="Castanera R."/>
            <person name="Alfaro M."/>
            <person name="Ramirez L."/>
            <person name="Pisabarro A.G."/>
            <person name="Kuo A."/>
            <person name="Tritt A."/>
            <person name="Lipzen A."/>
            <person name="He G."/>
            <person name="Yan M."/>
            <person name="Ng V."/>
            <person name="Cullen D."/>
            <person name="Martin F."/>
            <person name="Rosso M.-N."/>
            <person name="Henrissat B."/>
            <person name="Hibbett D."/>
            <person name="Martinez A.T."/>
            <person name="Grigoriev I.V."/>
        </authorList>
    </citation>
    <scope>NUCLEOTIDE SEQUENCE</scope>
    <source>
        <strain evidence="6">AH 40177</strain>
    </source>
</reference>
<evidence type="ECO:0000256" key="5">
    <source>
        <dbReference type="RuleBase" id="RU362022"/>
    </source>
</evidence>
<organism evidence="6 7">
    <name type="scientific">Rhodocollybia butyracea</name>
    <dbReference type="NCBI Taxonomy" id="206335"/>
    <lineage>
        <taxon>Eukaryota</taxon>
        <taxon>Fungi</taxon>
        <taxon>Dikarya</taxon>
        <taxon>Basidiomycota</taxon>
        <taxon>Agaricomycotina</taxon>
        <taxon>Agaricomycetes</taxon>
        <taxon>Agaricomycetidae</taxon>
        <taxon>Agaricales</taxon>
        <taxon>Marasmiineae</taxon>
        <taxon>Omphalotaceae</taxon>
        <taxon>Rhodocollybia</taxon>
    </lineage>
</organism>
<gene>
    <name evidence="6" type="ORF">BDP27DRAFT_1288204</name>
</gene>
<evidence type="ECO:0000256" key="4">
    <source>
        <dbReference type="ARBA" id="ARBA00023136"/>
    </source>
</evidence>
<dbReference type="InterPro" id="IPR007269">
    <property type="entry name" value="ICMT_MeTrfase"/>
</dbReference>
<feature type="transmembrane region" description="Helical" evidence="5">
    <location>
        <begin position="90"/>
        <end position="112"/>
    </location>
</feature>
<evidence type="ECO:0000313" key="6">
    <source>
        <dbReference type="EMBL" id="KAF9074225.1"/>
    </source>
</evidence>
<comment type="caution">
    <text evidence="6">The sequence shown here is derived from an EMBL/GenBank/DDBJ whole genome shotgun (WGS) entry which is preliminary data.</text>
</comment>
<dbReference type="GO" id="GO:0005789">
    <property type="term" value="C:endoplasmic reticulum membrane"/>
    <property type="evidence" value="ECO:0007669"/>
    <property type="project" value="UniProtKB-SubCell"/>
</dbReference>
<feature type="transmembrane region" description="Helical" evidence="5">
    <location>
        <begin position="60"/>
        <end position="78"/>
    </location>
</feature>
<keyword evidence="3 5" id="KW-1133">Transmembrane helix</keyword>
<keyword evidence="2 5" id="KW-0812">Transmembrane</keyword>
<dbReference type="GO" id="GO:0032259">
    <property type="term" value="P:methylation"/>
    <property type="evidence" value="ECO:0007669"/>
    <property type="project" value="UniProtKB-KW"/>
</dbReference>
<dbReference type="GO" id="GO:0004671">
    <property type="term" value="F:protein C-terminal S-isoprenylcysteine carboxyl O-methyltransferase activity"/>
    <property type="evidence" value="ECO:0007669"/>
    <property type="project" value="UniProtKB-EC"/>
</dbReference>
<keyword evidence="5" id="KW-0256">Endoplasmic reticulum</keyword>
<keyword evidence="5" id="KW-0489">Methyltransferase</keyword>
<comment type="subcellular location">
    <subcellularLocation>
        <location evidence="5">Endoplasmic reticulum membrane</location>
        <topology evidence="5">Multi-pass membrane protein</topology>
    </subcellularLocation>
    <subcellularLocation>
        <location evidence="1">Membrane</location>
        <topology evidence="1">Multi-pass membrane protein</topology>
    </subcellularLocation>
</comment>
<keyword evidence="7" id="KW-1185">Reference proteome</keyword>
<accession>A0A9P5Q4P8</accession>
<evidence type="ECO:0000313" key="7">
    <source>
        <dbReference type="Proteomes" id="UP000772434"/>
    </source>
</evidence>
<sequence>MEKLHITSLYMMGNALNLSGTMLRIQCYRTLGHLFTFELRIQKDHQLVTRGPYAYVRHPSYTGLILTILGTFFSHASGSWIVRCGPLRSLFVQTLAIFWLLVAFAVVLSLLLRLNREDAVLKNTFGDSWTRWSHNVPYQLIPGIY</sequence>
<dbReference type="EC" id="2.1.1.100" evidence="5"/>
<evidence type="ECO:0000256" key="1">
    <source>
        <dbReference type="ARBA" id="ARBA00004141"/>
    </source>
</evidence>
<proteinExistence type="inferred from homology"/>
<dbReference type="Pfam" id="PF04140">
    <property type="entry name" value="ICMT"/>
    <property type="match status" value="1"/>
</dbReference>
<dbReference type="EMBL" id="JADNRY010000014">
    <property type="protein sequence ID" value="KAF9074225.1"/>
    <property type="molecule type" value="Genomic_DNA"/>
</dbReference>
<dbReference type="PANTHER" id="PTHR43847">
    <property type="entry name" value="BLL3993 PROTEIN"/>
    <property type="match status" value="1"/>
</dbReference>
<comment type="similarity">
    <text evidence="5">Belongs to the class VI-like SAM-binding methyltransferase superfamily. Isoprenylcysteine carboxyl methyltransferase family.</text>
</comment>
<dbReference type="Gene3D" id="1.20.120.1630">
    <property type="match status" value="1"/>
</dbReference>
<keyword evidence="5" id="KW-0949">S-adenosyl-L-methionine</keyword>
<keyword evidence="4 5" id="KW-0472">Membrane</keyword>
<dbReference type="InterPro" id="IPR052527">
    <property type="entry name" value="Metal_cation-efflux_comp"/>
</dbReference>
<dbReference type="OrthoDB" id="422086at2759"/>